<proteinExistence type="predicted"/>
<comment type="caution">
    <text evidence="1">The sequence shown here is derived from an EMBL/GenBank/DDBJ whole genome shotgun (WGS) entry which is preliminary data.</text>
</comment>
<keyword evidence="2" id="KW-1185">Reference proteome</keyword>
<accession>A0A1J5MVF0</accession>
<gene>
    <name evidence="1" type="ORF">BerOc1_01850</name>
</gene>
<sequence length="53" mass="6135">MSMDNDTRLAMMHMRNEALRNGNNRPRRNNSRHVRQAASAVASFTLLLFTRGF</sequence>
<protein>
    <submittedName>
        <fullName evidence="1">Uncharacterized protein</fullName>
    </submittedName>
</protein>
<dbReference type="Proteomes" id="UP000181901">
    <property type="component" value="Unassembled WGS sequence"/>
</dbReference>
<dbReference type="EMBL" id="LKAQ01000004">
    <property type="protein sequence ID" value="OIQ49922.1"/>
    <property type="molecule type" value="Genomic_DNA"/>
</dbReference>
<reference evidence="1 2" key="1">
    <citation type="submission" date="2015-09" db="EMBL/GenBank/DDBJ databases">
        <title>Genome of Desulfovibrio dechloracetivorans BerOc1, a mercury methylating strain isolated from highly hydrocarbons and metals contaminated coastal sediments.</title>
        <authorList>
            <person name="Goni Urriza M."/>
            <person name="Gassie C."/>
            <person name="Bouchez O."/>
            <person name="Klopp C."/>
            <person name="Ranchou-Peyruse A."/>
            <person name="Remy G."/>
        </authorList>
    </citation>
    <scope>NUCLEOTIDE SEQUENCE [LARGE SCALE GENOMIC DNA]</scope>
    <source>
        <strain evidence="1 2">BerOc1</strain>
    </source>
</reference>
<evidence type="ECO:0000313" key="2">
    <source>
        <dbReference type="Proteomes" id="UP000181901"/>
    </source>
</evidence>
<name>A0A1J5MVF0_9BACT</name>
<organism evidence="1 2">
    <name type="scientific">Pseudodesulfovibrio hydrargyri</name>
    <dbReference type="NCBI Taxonomy" id="2125990"/>
    <lineage>
        <taxon>Bacteria</taxon>
        <taxon>Pseudomonadati</taxon>
        <taxon>Thermodesulfobacteriota</taxon>
        <taxon>Desulfovibrionia</taxon>
        <taxon>Desulfovibrionales</taxon>
        <taxon>Desulfovibrionaceae</taxon>
    </lineage>
</organism>
<evidence type="ECO:0000313" key="1">
    <source>
        <dbReference type="EMBL" id="OIQ49922.1"/>
    </source>
</evidence>
<dbReference type="AlphaFoldDB" id="A0A1J5MVF0"/>